<name>C5C0C0_BEUC1</name>
<dbReference type="Proteomes" id="UP000007962">
    <property type="component" value="Chromosome"/>
</dbReference>
<dbReference type="OrthoDB" id="2086631at2"/>
<sequence length="412" mass="43455">MSENALVAGPTESSALGGTMLIESLADLSTSLESGSWLDVGLAGLSTALDTAAAVMDPLGQLIAAGLGWLMEHVEPLKGWLNDLTGDANAVAGFAATWTNVAGHLGTASEDLRQVVRSDLEAMTGQGVEAYARYADDVAAHLKGLSGSSAGVAAAIEKCGMVVQIVHDMVRDAIAELVGAAISWAAQIVFTVGLGTPWVIGQVTTRVSSLAARVGGSVTAVIRSASSLRGLVDTLKEAISGLARNLRSNQPRTPGAPGTRDVPGHFAGGSYGPGRRRGELPDEWAERAYDDIRADPNFADDLARANPDMDPADIRRALDHVFRDEHLLGGRTFPDGSVEPITTGRFDPDSPQAEAFYRLRNGEGTPTDHLLLRHEIAESAYVRDHPGATYLEAHEHANSIADWHSARMREGS</sequence>
<keyword evidence="3" id="KW-1185">Reference proteome</keyword>
<dbReference type="eggNOG" id="COG3266">
    <property type="taxonomic scope" value="Bacteria"/>
</dbReference>
<dbReference type="eggNOG" id="COG3209">
    <property type="taxonomic scope" value="Bacteria"/>
</dbReference>
<dbReference type="RefSeq" id="WP_015881546.1">
    <property type="nucleotide sequence ID" value="NC_012669.1"/>
</dbReference>
<feature type="region of interest" description="Disordered" evidence="1">
    <location>
        <begin position="247"/>
        <end position="279"/>
    </location>
</feature>
<organism evidence="2 3">
    <name type="scientific">Beutenbergia cavernae (strain ATCC BAA-8 / DSM 12333 / CCUG 43141 / JCM 11478 / NBRC 16432 / NCIMB 13614 / HKI 0122)</name>
    <dbReference type="NCBI Taxonomy" id="471853"/>
    <lineage>
        <taxon>Bacteria</taxon>
        <taxon>Bacillati</taxon>
        <taxon>Actinomycetota</taxon>
        <taxon>Actinomycetes</taxon>
        <taxon>Micrococcales</taxon>
        <taxon>Beutenbergiaceae</taxon>
        <taxon>Beutenbergia</taxon>
    </lineage>
</organism>
<reference evidence="2 3" key="1">
    <citation type="journal article" date="2009" name="Stand. Genomic Sci.">
        <title>Complete genome sequence of Beutenbergia cavernae type strain (HKI 0122).</title>
        <authorList>
            <person name="Land M."/>
            <person name="Pukall R."/>
            <person name="Abt B."/>
            <person name="Goker M."/>
            <person name="Rohde M."/>
            <person name="Glavina Del Rio T."/>
            <person name="Tice H."/>
            <person name="Copeland A."/>
            <person name="Cheng J.F."/>
            <person name="Lucas S."/>
            <person name="Chen F."/>
            <person name="Nolan M."/>
            <person name="Bruce D."/>
            <person name="Goodwin L."/>
            <person name="Pitluck S."/>
            <person name="Ivanova N."/>
            <person name="Mavromatis K."/>
            <person name="Ovchinnikova G."/>
            <person name="Pati A."/>
            <person name="Chen A."/>
            <person name="Palaniappan K."/>
            <person name="Hauser L."/>
            <person name="Chang Y.J."/>
            <person name="Jefferies C.C."/>
            <person name="Saunders E."/>
            <person name="Brettin T."/>
            <person name="Detter J.C."/>
            <person name="Han C."/>
            <person name="Chain P."/>
            <person name="Bristow J."/>
            <person name="Eisen J.A."/>
            <person name="Markowitz V."/>
            <person name="Hugenholtz P."/>
            <person name="Kyrpides N.C."/>
            <person name="Klenk H.P."/>
            <person name="Lapidus A."/>
        </authorList>
    </citation>
    <scope>NUCLEOTIDE SEQUENCE [LARGE SCALE GENOMIC DNA]</scope>
    <source>
        <strain evidence="3">ATCC BAA-8 / DSM 12333 / NBRC 16432</strain>
    </source>
</reference>
<evidence type="ECO:0000313" key="2">
    <source>
        <dbReference type="EMBL" id="ACQ79306.1"/>
    </source>
</evidence>
<evidence type="ECO:0000256" key="1">
    <source>
        <dbReference type="SAM" id="MobiDB-lite"/>
    </source>
</evidence>
<evidence type="ECO:0000313" key="3">
    <source>
        <dbReference type="Proteomes" id="UP000007962"/>
    </source>
</evidence>
<dbReference type="EMBL" id="CP001618">
    <property type="protein sequence ID" value="ACQ79306.1"/>
    <property type="molecule type" value="Genomic_DNA"/>
</dbReference>
<protein>
    <submittedName>
        <fullName evidence="2">Uncharacterized protein</fullName>
    </submittedName>
</protein>
<dbReference type="KEGG" id="bcv:Bcav_1045"/>
<proteinExistence type="predicted"/>
<dbReference type="STRING" id="471853.Bcav_1045"/>
<accession>C5C0C0</accession>
<dbReference type="AlphaFoldDB" id="C5C0C0"/>
<dbReference type="HOGENOM" id="CLU_051020_0_0_11"/>
<gene>
    <name evidence="2" type="ordered locus">Bcav_1045</name>
</gene>